<dbReference type="GO" id="GO:0005524">
    <property type="term" value="F:ATP binding"/>
    <property type="evidence" value="ECO:0007669"/>
    <property type="project" value="InterPro"/>
</dbReference>
<dbReference type="InterPro" id="IPR011009">
    <property type="entry name" value="Kinase-like_dom_sf"/>
</dbReference>
<evidence type="ECO:0000313" key="3">
    <source>
        <dbReference type="Proteomes" id="UP000799118"/>
    </source>
</evidence>
<feature type="domain" description="Protein kinase" evidence="1">
    <location>
        <begin position="187"/>
        <end position="521"/>
    </location>
</feature>
<dbReference type="InterPro" id="IPR000719">
    <property type="entry name" value="Prot_kinase_dom"/>
</dbReference>
<dbReference type="SUPFAM" id="SSF56112">
    <property type="entry name" value="Protein kinase-like (PK-like)"/>
    <property type="match status" value="1"/>
</dbReference>
<dbReference type="PROSITE" id="PS50011">
    <property type="entry name" value="PROTEIN_KINASE_DOM"/>
    <property type="match status" value="1"/>
</dbReference>
<dbReference type="GO" id="GO:0004672">
    <property type="term" value="F:protein kinase activity"/>
    <property type="evidence" value="ECO:0007669"/>
    <property type="project" value="InterPro"/>
</dbReference>
<protein>
    <recommendedName>
        <fullName evidence="1">Protein kinase domain-containing protein</fullName>
    </recommendedName>
</protein>
<name>A0A6A4GV22_9AGAR</name>
<dbReference type="AlphaFoldDB" id="A0A6A4GV22"/>
<dbReference type="OrthoDB" id="4062651at2759"/>
<evidence type="ECO:0000259" key="1">
    <source>
        <dbReference type="PROSITE" id="PS50011"/>
    </source>
</evidence>
<evidence type="ECO:0000313" key="2">
    <source>
        <dbReference type="EMBL" id="KAE9389190.1"/>
    </source>
</evidence>
<dbReference type="PROSITE" id="PS00108">
    <property type="entry name" value="PROTEIN_KINASE_ST"/>
    <property type="match status" value="1"/>
</dbReference>
<dbReference type="InterPro" id="IPR008271">
    <property type="entry name" value="Ser/Thr_kinase_AS"/>
</dbReference>
<reference evidence="2" key="1">
    <citation type="journal article" date="2019" name="Environ. Microbiol.">
        <title>Fungal ecological strategies reflected in gene transcription - a case study of two litter decomposers.</title>
        <authorList>
            <person name="Barbi F."/>
            <person name="Kohler A."/>
            <person name="Barry K."/>
            <person name="Baskaran P."/>
            <person name="Daum C."/>
            <person name="Fauchery L."/>
            <person name="Ihrmark K."/>
            <person name="Kuo A."/>
            <person name="LaButti K."/>
            <person name="Lipzen A."/>
            <person name="Morin E."/>
            <person name="Grigoriev I.V."/>
            <person name="Henrissat B."/>
            <person name="Lindahl B."/>
            <person name="Martin F."/>
        </authorList>
    </citation>
    <scope>NUCLEOTIDE SEQUENCE</scope>
    <source>
        <strain evidence="2">JB14</strain>
    </source>
</reference>
<keyword evidence="3" id="KW-1185">Reference proteome</keyword>
<dbReference type="Pfam" id="PF00069">
    <property type="entry name" value="Pkinase"/>
    <property type="match status" value="1"/>
</dbReference>
<organism evidence="2 3">
    <name type="scientific">Gymnopus androsaceus JB14</name>
    <dbReference type="NCBI Taxonomy" id="1447944"/>
    <lineage>
        <taxon>Eukaryota</taxon>
        <taxon>Fungi</taxon>
        <taxon>Dikarya</taxon>
        <taxon>Basidiomycota</taxon>
        <taxon>Agaricomycotina</taxon>
        <taxon>Agaricomycetes</taxon>
        <taxon>Agaricomycetidae</taxon>
        <taxon>Agaricales</taxon>
        <taxon>Marasmiineae</taxon>
        <taxon>Omphalotaceae</taxon>
        <taxon>Gymnopus</taxon>
    </lineage>
</organism>
<dbReference type="EMBL" id="ML769708">
    <property type="protein sequence ID" value="KAE9389190.1"/>
    <property type="molecule type" value="Genomic_DNA"/>
</dbReference>
<proteinExistence type="predicted"/>
<accession>A0A6A4GV22</accession>
<dbReference type="Gene3D" id="1.10.510.10">
    <property type="entry name" value="Transferase(Phosphotransferase) domain 1"/>
    <property type="match status" value="1"/>
</dbReference>
<sequence>MPPPIQQSKTSTPGASTSAAPALPIYDYSMPSDKYVSKLHFLTTKHHFIPEPGKEGQVKTLEDTISLNIFAEAAKYVFDAYSSSQAISWSEFVVPELIGHMIWILYHCLKYQAGQKEYPLQDAHGQAHFHLRLLNAADPYARQLSPAQHEVLSNVWKKINDTSISFKGQTYSKWVAQSKCATKKQKTKSIMSIAKRHLTSVKESESGMSVDLVLNTYTSIEAMGVEATSVEETGCPSIYFINLKSGFHCVQKTIGGRLGRQELAVYKHLQEYCKHKHDSQHPGIAHFILEWSIGHWSAEEYLQLPHHIPVSEEMRKGGSYLESHALLLCAQLSEGINFLYSQLKVAHMDIKPDNLVLAMPQFIFKIIDFNLYCGCESHDNRCSWDQGLLKFRKVTNTGPSLQINIHVASPSKSLLRNYTVGLLASVLHSWNAPKIIGSTGPNGWLMDCPQCDWSQFKRGASFGTPTTQLVSAAPVRNMGILHSQNIQIGLSILLGQFLTFKGMSVRNIGACSGMLEWLKDI</sequence>
<dbReference type="Proteomes" id="UP000799118">
    <property type="component" value="Unassembled WGS sequence"/>
</dbReference>
<gene>
    <name evidence="2" type="ORF">BT96DRAFT_1003489</name>
</gene>